<keyword evidence="2 4" id="KW-0863">Zinc-finger</keyword>
<dbReference type="SUPFAM" id="SSF90229">
    <property type="entry name" value="CCCH zinc finger"/>
    <property type="match status" value="1"/>
</dbReference>
<accession>A0A2K1QM45</accession>
<comment type="caution">
    <text evidence="9">The sequence shown here is derived from an EMBL/GenBank/DDBJ whole genome shotgun (WGS) entry which is preliminary data.</text>
</comment>
<evidence type="ECO:0000313" key="10">
    <source>
        <dbReference type="Proteomes" id="UP000243797"/>
    </source>
</evidence>
<protein>
    <recommendedName>
        <fullName evidence="11">CHY-type domain-containing protein</fullName>
    </recommendedName>
</protein>
<evidence type="ECO:0000256" key="2">
    <source>
        <dbReference type="ARBA" id="ARBA00022771"/>
    </source>
</evidence>
<evidence type="ECO:0000256" key="4">
    <source>
        <dbReference type="PROSITE-ProRule" id="PRU00601"/>
    </source>
</evidence>
<evidence type="ECO:0000256" key="5">
    <source>
        <dbReference type="PROSITE-ProRule" id="PRU00723"/>
    </source>
</evidence>
<evidence type="ECO:0008006" key="11">
    <source>
        <dbReference type="Google" id="ProtNLM"/>
    </source>
</evidence>
<evidence type="ECO:0000259" key="7">
    <source>
        <dbReference type="PROSITE" id="PS50103"/>
    </source>
</evidence>
<keyword evidence="3 5" id="KW-0862">Zinc</keyword>
<dbReference type="GO" id="GO:0008270">
    <property type="term" value="F:zinc ion binding"/>
    <property type="evidence" value="ECO:0007669"/>
    <property type="project" value="UniProtKB-KW"/>
</dbReference>
<feature type="compositionally biased region" description="Basic and acidic residues" evidence="6">
    <location>
        <begin position="427"/>
        <end position="436"/>
    </location>
</feature>
<dbReference type="PROSITE" id="PS51266">
    <property type="entry name" value="ZF_CHY"/>
    <property type="match status" value="1"/>
</dbReference>
<dbReference type="STRING" id="2082308.A0A2K1QM45"/>
<dbReference type="EMBL" id="NKHZ01000058">
    <property type="protein sequence ID" value="PNS16224.1"/>
    <property type="molecule type" value="Genomic_DNA"/>
</dbReference>
<feature type="region of interest" description="Disordered" evidence="6">
    <location>
        <begin position="1"/>
        <end position="23"/>
    </location>
</feature>
<proteinExistence type="predicted"/>
<dbReference type="OrthoDB" id="10253329at2759"/>
<feature type="region of interest" description="Disordered" evidence="6">
    <location>
        <begin position="229"/>
        <end position="250"/>
    </location>
</feature>
<feature type="domain" description="CHY-type" evidence="8">
    <location>
        <begin position="661"/>
        <end position="724"/>
    </location>
</feature>
<evidence type="ECO:0000256" key="1">
    <source>
        <dbReference type="ARBA" id="ARBA00022723"/>
    </source>
</evidence>
<keyword evidence="10" id="KW-1185">Reference proteome</keyword>
<dbReference type="InParanoid" id="A0A2K1QM45"/>
<feature type="domain" description="C3H1-type" evidence="7">
    <location>
        <begin position="25"/>
        <end position="53"/>
    </location>
</feature>
<dbReference type="SUPFAM" id="SSF161219">
    <property type="entry name" value="CHY zinc finger-like"/>
    <property type="match status" value="1"/>
</dbReference>
<dbReference type="InterPro" id="IPR036855">
    <property type="entry name" value="Znf_CCCH_sf"/>
</dbReference>
<name>A0A2K1QM45_9PEZI</name>
<gene>
    <name evidence="9" type="ORF">CAC42_6331</name>
</gene>
<feature type="compositionally biased region" description="Acidic residues" evidence="6">
    <location>
        <begin position="454"/>
        <end position="477"/>
    </location>
</feature>
<dbReference type="PROSITE" id="PS50103">
    <property type="entry name" value="ZF_C3H1"/>
    <property type="match status" value="1"/>
</dbReference>
<evidence type="ECO:0000313" key="9">
    <source>
        <dbReference type="EMBL" id="PNS16224.1"/>
    </source>
</evidence>
<keyword evidence="1 5" id="KW-0479">Metal-binding</keyword>
<feature type="compositionally biased region" description="Polar residues" evidence="6">
    <location>
        <begin position="72"/>
        <end position="84"/>
    </location>
</feature>
<dbReference type="InterPro" id="IPR000571">
    <property type="entry name" value="Znf_CCCH"/>
</dbReference>
<dbReference type="Proteomes" id="UP000243797">
    <property type="component" value="Unassembled WGS sequence"/>
</dbReference>
<dbReference type="AlphaFoldDB" id="A0A2K1QM45"/>
<dbReference type="InterPro" id="IPR008913">
    <property type="entry name" value="Znf_CHY"/>
</dbReference>
<feature type="zinc finger region" description="C3H1-type" evidence="5">
    <location>
        <begin position="25"/>
        <end position="53"/>
    </location>
</feature>
<evidence type="ECO:0000256" key="3">
    <source>
        <dbReference type="ARBA" id="ARBA00022833"/>
    </source>
</evidence>
<reference evidence="9 10" key="1">
    <citation type="submission" date="2017-06" db="EMBL/GenBank/DDBJ databases">
        <title>Draft genome sequence of a variant of Elsinoe murrayae.</title>
        <authorList>
            <person name="Cheng Q."/>
        </authorList>
    </citation>
    <scope>NUCLEOTIDE SEQUENCE [LARGE SCALE GENOMIC DNA]</scope>
    <source>
        <strain evidence="9 10">CQ-2017a</strain>
    </source>
</reference>
<organism evidence="9 10">
    <name type="scientific">Sphaceloma murrayae</name>
    <dbReference type="NCBI Taxonomy" id="2082308"/>
    <lineage>
        <taxon>Eukaryota</taxon>
        <taxon>Fungi</taxon>
        <taxon>Dikarya</taxon>
        <taxon>Ascomycota</taxon>
        <taxon>Pezizomycotina</taxon>
        <taxon>Dothideomycetes</taxon>
        <taxon>Dothideomycetidae</taxon>
        <taxon>Myriangiales</taxon>
        <taxon>Elsinoaceae</taxon>
        <taxon>Sphaceloma</taxon>
    </lineage>
</organism>
<feature type="region of interest" description="Disordered" evidence="6">
    <location>
        <begin position="405"/>
        <end position="486"/>
    </location>
</feature>
<sequence>MSQPAHPSHDLDDAVKPGPRRATNATANKMCRYYTSASGCKAGEQCKFRHETAGDPSRDSSAPGGNSRPRKQVSTTQVAATETAGQRRYQAPIVPASRVVPRPVPVAQLEDPRDFQLGQIRRRFKPVEKEEPAGTIFNFKLVPTDPDFPYEIDSLECVLNVPHDYPTLSKAKLRITNKEMRRGFQLNVENGFDEIAAASPNATLLGLMNRLDKALADLLSRPMAETIKLYRHDGPPSNSKLPETAAETTADGKQGLVPVYTKVPIAVQPTYTAEAKAKALSKRQADIRHVVARLGKSPGFSQGSDGVSFTLPPSVFRTPSAPVSISRAPYLHLIVPEQYNLVPCRIRFGGERTEEVQNVEAAFEAKARVLQDGTLLAHINYCSINIKAMAAQTRTSADKPTLITAAVSPDPPVEPPVSGRQLPIRPPELRDSDKSHVKYLSQPIEWSQPQSDSGDSDEDSFTDDTDYTDDETGEEVEQIAPAPTTATAEKGIMLSFPNLELHGIELLELQSLCLTVKCDRCKELNDYERLRNNAKGDHTGMKEGNCKKCGSSLAIGFRMDLIHVNSSRAGYIDLDGCTVVDMLPSTFVPTCSECSTTYTTPGCVSVRGDSSMAVCRECHRKMSFRIHEVKFLMVSNAAERATQGPIRRKVKENLGIVAGQELPRRGRCQHYSKSHRWFRFSCCSKVYPCDKCHDFDNPNHVSEFANRMIWYVPFTQYPLAYTKE</sequence>
<dbReference type="InterPro" id="IPR037274">
    <property type="entry name" value="Znf_CHY_sf"/>
</dbReference>
<evidence type="ECO:0000256" key="6">
    <source>
        <dbReference type="SAM" id="MobiDB-lite"/>
    </source>
</evidence>
<feature type="region of interest" description="Disordered" evidence="6">
    <location>
        <begin position="50"/>
        <end position="86"/>
    </location>
</feature>
<evidence type="ECO:0000259" key="8">
    <source>
        <dbReference type="PROSITE" id="PS51266"/>
    </source>
</evidence>